<gene>
    <name evidence="2" type="ORF">EVJ58_g4809</name>
</gene>
<feature type="compositionally biased region" description="Basic and acidic residues" evidence="1">
    <location>
        <begin position="116"/>
        <end position="136"/>
    </location>
</feature>
<comment type="caution">
    <text evidence="2">The sequence shown here is derived from an EMBL/GenBank/DDBJ whole genome shotgun (WGS) entry which is preliminary data.</text>
</comment>
<accession>A0A4Y9YFH3</accession>
<protein>
    <submittedName>
        <fullName evidence="2">Uncharacterized protein</fullName>
    </submittedName>
</protein>
<reference evidence="2 3" key="1">
    <citation type="submission" date="2019-01" db="EMBL/GenBank/DDBJ databases">
        <title>Genome sequencing of the rare red list fungi Fomitopsis rosea.</title>
        <authorList>
            <person name="Buettner E."/>
            <person name="Kellner H."/>
        </authorList>
    </citation>
    <scope>NUCLEOTIDE SEQUENCE [LARGE SCALE GENOMIC DNA]</scope>
    <source>
        <strain evidence="2 3">DSM 105464</strain>
    </source>
</reference>
<feature type="region of interest" description="Disordered" evidence="1">
    <location>
        <begin position="1"/>
        <end position="137"/>
    </location>
</feature>
<organism evidence="2 3">
    <name type="scientific">Rhodofomes roseus</name>
    <dbReference type="NCBI Taxonomy" id="34475"/>
    <lineage>
        <taxon>Eukaryota</taxon>
        <taxon>Fungi</taxon>
        <taxon>Dikarya</taxon>
        <taxon>Basidiomycota</taxon>
        <taxon>Agaricomycotina</taxon>
        <taxon>Agaricomycetes</taxon>
        <taxon>Polyporales</taxon>
        <taxon>Rhodofomes</taxon>
    </lineage>
</organism>
<proteinExistence type="predicted"/>
<dbReference type="Proteomes" id="UP000298390">
    <property type="component" value="Unassembled WGS sequence"/>
</dbReference>
<name>A0A4Y9YFH3_9APHY</name>
<feature type="compositionally biased region" description="Acidic residues" evidence="1">
    <location>
        <begin position="42"/>
        <end position="74"/>
    </location>
</feature>
<feature type="compositionally biased region" description="Low complexity" evidence="1">
    <location>
        <begin position="30"/>
        <end position="41"/>
    </location>
</feature>
<evidence type="ECO:0000313" key="3">
    <source>
        <dbReference type="Proteomes" id="UP000298390"/>
    </source>
</evidence>
<evidence type="ECO:0000256" key="1">
    <source>
        <dbReference type="SAM" id="MobiDB-lite"/>
    </source>
</evidence>
<dbReference type="EMBL" id="SEKV01000229">
    <property type="protein sequence ID" value="TFY60952.1"/>
    <property type="molecule type" value="Genomic_DNA"/>
</dbReference>
<feature type="compositionally biased region" description="Basic and acidic residues" evidence="1">
    <location>
        <begin position="88"/>
        <end position="107"/>
    </location>
</feature>
<sequence length="676" mass="76434">MLSHIKQALRSVSPFPLFRDNAIASDGPRRSPSVQRSSPPSAEDDDDDDDMQTDDQYGEEPDVQIEQPDEDEDMDPHSDGNVAARSGGHNDPEPPLRGRTIRRELARPDSPSLEATARREGRADAARSASSDDRMSVKSACPSGIGYDPDNELFYRANPPVYWMESKTIPQLTFKPNTDIDSLVEERFPRGSKRLYASKVLIRGCLSTEREEDDRDQHTGWSPECTVEHAWIEKAASRVFPHVRGVEELELIDLEWGDVPSPARLALRSQPCFTVLKRLHLVKIDFWNSNQLLLLLSSLCNQDFRELRVAGCRWKTLNHTRDQISESSTLYIHRLQIYEDVQQSSRPLVHWLLGKRDGLKIEEAEFILQSLDIAPILMLLFCLLSHVHKLELRFQGIETFANSDEREPRPPAALPPCRCPRNEAEGVEVDPFDFLGFTESKPCDMLEKLAFGSTHYGNHENLARSRDYFPDDRLPGRPCSFVACGREAAQRRPTISQVYDWLASLCHRSPMGNHPRAKKIVLSVDCIGDIATPTAELPAIALETLWIVLNDCTERVELTIRFRDIDTVHWAALDASLRDACADPDVLHCLYGLHRFDFNFVMKADAAAAIDFEGRPDALEEAIFTRLPAIEKLDEVLDSKLLFQASLGDVGPVRRWGIKRTAEFVPAPQHLVVIPR</sequence>
<evidence type="ECO:0000313" key="2">
    <source>
        <dbReference type="EMBL" id="TFY60952.1"/>
    </source>
</evidence>
<dbReference type="AlphaFoldDB" id="A0A4Y9YFH3"/>